<keyword evidence="2" id="KW-1185">Reference proteome</keyword>
<sequence>MSESKLPRSAPWPTMHAAAYLEQEGSKRQIGPRVARMSFESVIW</sequence>
<protein>
    <submittedName>
        <fullName evidence="1">Uncharacterized protein</fullName>
    </submittedName>
</protein>
<evidence type="ECO:0000313" key="2">
    <source>
        <dbReference type="Proteomes" id="UP000019678"/>
    </source>
</evidence>
<dbReference type="EMBL" id="ASRX01000045">
    <property type="protein sequence ID" value="EYF03548.1"/>
    <property type="molecule type" value="Genomic_DNA"/>
</dbReference>
<comment type="caution">
    <text evidence="1">The sequence shown here is derived from an EMBL/GenBank/DDBJ whole genome shotgun (WGS) entry which is preliminary data.</text>
</comment>
<reference evidence="1 2" key="1">
    <citation type="submission" date="2013-05" db="EMBL/GenBank/DDBJ databases">
        <title>Genome assembly of Chondromyces apiculatus DSM 436.</title>
        <authorList>
            <person name="Sharma G."/>
            <person name="Khatri I."/>
            <person name="Kaur C."/>
            <person name="Mayilraj S."/>
            <person name="Subramanian S."/>
        </authorList>
    </citation>
    <scope>NUCLEOTIDE SEQUENCE [LARGE SCALE GENOMIC DNA]</scope>
    <source>
        <strain evidence="1 2">DSM 436</strain>
    </source>
</reference>
<dbReference type="AlphaFoldDB" id="A0A017T2W4"/>
<gene>
    <name evidence="1" type="ORF">CAP_5532</name>
</gene>
<organism evidence="1 2">
    <name type="scientific">Chondromyces apiculatus DSM 436</name>
    <dbReference type="NCBI Taxonomy" id="1192034"/>
    <lineage>
        <taxon>Bacteria</taxon>
        <taxon>Pseudomonadati</taxon>
        <taxon>Myxococcota</taxon>
        <taxon>Polyangia</taxon>
        <taxon>Polyangiales</taxon>
        <taxon>Polyangiaceae</taxon>
        <taxon>Chondromyces</taxon>
    </lineage>
</organism>
<dbReference type="Proteomes" id="UP000019678">
    <property type="component" value="Unassembled WGS sequence"/>
</dbReference>
<proteinExistence type="predicted"/>
<evidence type="ECO:0000313" key="1">
    <source>
        <dbReference type="EMBL" id="EYF03548.1"/>
    </source>
</evidence>
<accession>A0A017T2W4</accession>
<name>A0A017T2W4_9BACT</name>